<dbReference type="InterPro" id="IPR035979">
    <property type="entry name" value="RBD_domain_sf"/>
</dbReference>
<comment type="similarity">
    <text evidence="2">Belongs to the RENT3 family.</text>
</comment>
<feature type="region of interest" description="Disordered" evidence="5">
    <location>
        <begin position="180"/>
        <end position="245"/>
    </location>
</feature>
<dbReference type="GO" id="GO:0045727">
    <property type="term" value="P:positive regulation of translation"/>
    <property type="evidence" value="ECO:0007669"/>
    <property type="project" value="TreeGrafter"/>
</dbReference>
<comment type="subcellular location">
    <subcellularLocation>
        <location evidence="1">Nucleus</location>
    </subcellularLocation>
</comment>
<gene>
    <name evidence="7" type="ORF">M0R45_026899</name>
</gene>
<reference evidence="7 8" key="1">
    <citation type="journal article" date="2023" name="G3 (Bethesda)">
        <title>A chromosome-length genome assembly and annotation of blackberry (Rubus argutus, cv. 'Hillquist').</title>
        <authorList>
            <person name="Bruna T."/>
            <person name="Aryal R."/>
            <person name="Dudchenko O."/>
            <person name="Sargent D.J."/>
            <person name="Mead D."/>
            <person name="Buti M."/>
            <person name="Cavallini A."/>
            <person name="Hytonen T."/>
            <person name="Andres J."/>
            <person name="Pham M."/>
            <person name="Weisz D."/>
            <person name="Mascagni F."/>
            <person name="Usai G."/>
            <person name="Natali L."/>
            <person name="Bassil N."/>
            <person name="Fernandez G.E."/>
            <person name="Lomsadze A."/>
            <person name="Armour M."/>
            <person name="Olukolu B."/>
            <person name="Poorten T."/>
            <person name="Britton C."/>
            <person name="Davik J."/>
            <person name="Ashrafi H."/>
            <person name="Aiden E.L."/>
            <person name="Borodovsky M."/>
            <person name="Worthington M."/>
        </authorList>
    </citation>
    <scope>NUCLEOTIDE SEQUENCE [LARGE SCALE GENOMIC DNA]</scope>
    <source>
        <strain evidence="7">PI 553951</strain>
    </source>
</reference>
<feature type="domain" description="UPF3" evidence="6">
    <location>
        <begin position="7"/>
        <end position="168"/>
    </location>
</feature>
<name>A0AAW1X2H9_RUBAR</name>
<feature type="compositionally biased region" description="Polar residues" evidence="5">
    <location>
        <begin position="352"/>
        <end position="364"/>
    </location>
</feature>
<feature type="compositionally biased region" description="Basic and acidic residues" evidence="5">
    <location>
        <begin position="389"/>
        <end position="403"/>
    </location>
</feature>
<organism evidence="7 8">
    <name type="scientific">Rubus argutus</name>
    <name type="common">Southern blackberry</name>
    <dbReference type="NCBI Taxonomy" id="59490"/>
    <lineage>
        <taxon>Eukaryota</taxon>
        <taxon>Viridiplantae</taxon>
        <taxon>Streptophyta</taxon>
        <taxon>Embryophyta</taxon>
        <taxon>Tracheophyta</taxon>
        <taxon>Spermatophyta</taxon>
        <taxon>Magnoliopsida</taxon>
        <taxon>eudicotyledons</taxon>
        <taxon>Gunneridae</taxon>
        <taxon>Pentapetalae</taxon>
        <taxon>rosids</taxon>
        <taxon>fabids</taxon>
        <taxon>Rosales</taxon>
        <taxon>Rosaceae</taxon>
        <taxon>Rosoideae</taxon>
        <taxon>Rosoideae incertae sedis</taxon>
        <taxon>Rubus</taxon>
    </lineage>
</organism>
<dbReference type="GO" id="GO:0003729">
    <property type="term" value="F:mRNA binding"/>
    <property type="evidence" value="ECO:0007669"/>
    <property type="project" value="TreeGrafter"/>
</dbReference>
<dbReference type="SUPFAM" id="SSF54928">
    <property type="entry name" value="RNA-binding domain, RBD"/>
    <property type="match status" value="1"/>
</dbReference>
<keyword evidence="3" id="KW-0866">Nonsense-mediated mRNA decay</keyword>
<dbReference type="GO" id="GO:0005737">
    <property type="term" value="C:cytoplasm"/>
    <property type="evidence" value="ECO:0007669"/>
    <property type="project" value="TreeGrafter"/>
</dbReference>
<dbReference type="PANTHER" id="PTHR13112">
    <property type="entry name" value="UPF3 REGULATOR OF NONSENSE TRANSCRIPTS-LIKE PROTEIN"/>
    <property type="match status" value="1"/>
</dbReference>
<protein>
    <recommendedName>
        <fullName evidence="6">UPF3 domain-containing protein</fullName>
    </recommendedName>
</protein>
<evidence type="ECO:0000256" key="4">
    <source>
        <dbReference type="ARBA" id="ARBA00023242"/>
    </source>
</evidence>
<feature type="region of interest" description="Disordered" evidence="5">
    <location>
        <begin position="435"/>
        <end position="512"/>
    </location>
</feature>
<keyword evidence="8" id="KW-1185">Reference proteome</keyword>
<keyword evidence="4" id="KW-0539">Nucleus</keyword>
<dbReference type="InterPro" id="IPR005120">
    <property type="entry name" value="UPF3_dom"/>
</dbReference>
<evidence type="ECO:0000256" key="2">
    <source>
        <dbReference type="ARBA" id="ARBA00005991"/>
    </source>
</evidence>
<dbReference type="GO" id="GO:0000184">
    <property type="term" value="P:nuclear-transcribed mRNA catabolic process, nonsense-mediated decay"/>
    <property type="evidence" value="ECO:0007669"/>
    <property type="project" value="UniProtKB-KW"/>
</dbReference>
<dbReference type="Gene3D" id="3.30.70.330">
    <property type="match status" value="1"/>
</dbReference>
<dbReference type="AlphaFoldDB" id="A0AAW1X2H9"/>
<evidence type="ECO:0000256" key="5">
    <source>
        <dbReference type="SAM" id="MobiDB-lite"/>
    </source>
</evidence>
<feature type="compositionally biased region" description="Polar residues" evidence="5">
    <location>
        <begin position="322"/>
        <end position="335"/>
    </location>
</feature>
<dbReference type="InterPro" id="IPR012677">
    <property type="entry name" value="Nucleotide-bd_a/b_plait_sf"/>
</dbReference>
<feature type="region of interest" description="Disordered" evidence="5">
    <location>
        <begin position="275"/>
        <end position="369"/>
    </location>
</feature>
<evidence type="ECO:0000256" key="3">
    <source>
        <dbReference type="ARBA" id="ARBA00023161"/>
    </source>
</evidence>
<dbReference type="PANTHER" id="PTHR13112:SF5">
    <property type="entry name" value="REGULATOR OF NONSENSE TRANSCRIPTS UPF3"/>
    <property type="match status" value="1"/>
</dbReference>
<evidence type="ECO:0000259" key="6">
    <source>
        <dbReference type="Pfam" id="PF03467"/>
    </source>
</evidence>
<dbReference type="CDD" id="cd12455">
    <property type="entry name" value="RRM_like_Smg4_UPF3"/>
    <property type="match status" value="1"/>
</dbReference>
<feature type="compositionally biased region" description="Basic and acidic residues" evidence="5">
    <location>
        <begin position="201"/>
        <end position="233"/>
    </location>
</feature>
<feature type="compositionally biased region" description="Polar residues" evidence="5">
    <location>
        <begin position="278"/>
        <end position="295"/>
    </location>
</feature>
<evidence type="ECO:0000313" key="7">
    <source>
        <dbReference type="EMBL" id="KAK9929820.1"/>
    </source>
</evidence>
<dbReference type="EMBL" id="JBEDUW010000005">
    <property type="protein sequence ID" value="KAK9929820.1"/>
    <property type="molecule type" value="Genomic_DNA"/>
</dbReference>
<accession>A0AAW1X2H9</accession>
<dbReference type="Pfam" id="PF03467">
    <property type="entry name" value="Smg4_UPF3"/>
    <property type="match status" value="1"/>
</dbReference>
<proteinExistence type="inferred from homology"/>
<dbReference type="GO" id="GO:0005730">
    <property type="term" value="C:nucleolus"/>
    <property type="evidence" value="ECO:0007669"/>
    <property type="project" value="TreeGrafter"/>
</dbReference>
<evidence type="ECO:0000313" key="8">
    <source>
        <dbReference type="Proteomes" id="UP001457282"/>
    </source>
</evidence>
<comment type="caution">
    <text evidence="7">The sequence shown here is derived from an EMBL/GenBank/DDBJ whole genome shotgun (WGS) entry which is preliminary data.</text>
</comment>
<feature type="region of interest" description="Disordered" evidence="5">
    <location>
        <begin position="381"/>
        <end position="406"/>
    </location>
</feature>
<sequence>MKGSLVRTKVLIRHLPPSLSQSDFFQQIDHLFGDRHNWFCFRPGKNSHKHQRYSRAYIDFKQPKDVFEFAEFFDGHVFVNEKGAQFKAIVEYAPSQRVPKSSTKKDGREGTIYKDPDYLEFLKLIAKNAEHLPSAEIQLERKEAEQAGVAKEAPIVTPLMEYVRQKRAIGSGTQISSVVRKVRRRTGPAYPSKRGSTSTKRVSEKKKYILKDSTKYTSRKDRSAFNQPRREDQLASSSGKDTLGNEIGSVSEIHVIADSGKTKILLKREIPPAPEGISQHQVSIGSSPVSGAPKQNQRRDASGRLLRSILPHNEGRQRESSTEVQPQQKILSTNSDVKRTSRPSNARLGLNSHVSNNEPNSMSSEGDRRRATVDKFMKKDMHGATNVSEKQEKHTRNKDRPDRGVWAPLRRAEISHTSDDHLSSSVSQRPQLLSDALEVPHGEVKADTSYGSRTGISHVDNGSHRHFGRRGTALSTKDDGSLNLSEGKSSKRGATVHGAPEKQVWVQKSSGS</sequence>
<dbReference type="InterPro" id="IPR039722">
    <property type="entry name" value="Upf3"/>
</dbReference>
<evidence type="ECO:0000256" key="1">
    <source>
        <dbReference type="ARBA" id="ARBA00004123"/>
    </source>
</evidence>
<dbReference type="Proteomes" id="UP001457282">
    <property type="component" value="Unassembled WGS sequence"/>
</dbReference>